<feature type="transmembrane region" description="Helical" evidence="8">
    <location>
        <begin position="14"/>
        <end position="34"/>
    </location>
</feature>
<gene>
    <name evidence="10" type="ORF">P7079_06035</name>
</gene>
<feature type="domain" description="ABC transmembrane type-1" evidence="9">
    <location>
        <begin position="58"/>
        <end position="273"/>
    </location>
</feature>
<evidence type="ECO:0000256" key="3">
    <source>
        <dbReference type="ARBA" id="ARBA00022475"/>
    </source>
</evidence>
<comment type="subcellular location">
    <subcellularLocation>
        <location evidence="1 8">Cell membrane</location>
        <topology evidence="1 8">Multi-pass membrane protein</topology>
    </subcellularLocation>
</comment>
<keyword evidence="5" id="KW-0029">Amino-acid transport</keyword>
<sequence>METKLIEAVPVRHWGRWISAVIVGLIAVGLVYQVVVNPNFHWDIVAANLLAPDIFRAVGFTLALTAGSMILGVILAVSMAVMRRSENPVLRSVATFYIWFFRGTPIYTQLIFWGLMGTLWPTMTFGIPFTSIEFFTITPGNLFGGLNATMFFYAVIGLGVNEGAYLAEIVRSGLNSVDAGQEEAAKALGMSSKQVLRRVVLPQAMRVIVPPTGNETISMLKTTSLVTAVPLTLELTAITSAKGSSSFLPVPFLLVAASWYLVITSILMIGQYYLERYFGRGASRDSLKVSRKAHAATKVSRQAAITAARTTNDDPFIEYTP</sequence>
<comment type="similarity">
    <text evidence="8">Belongs to the binding-protein-dependent transport system permease family.</text>
</comment>
<evidence type="ECO:0000256" key="7">
    <source>
        <dbReference type="ARBA" id="ARBA00023136"/>
    </source>
</evidence>
<keyword evidence="4 8" id="KW-0812">Transmembrane</keyword>
<proteinExistence type="inferred from homology"/>
<dbReference type="InterPro" id="IPR000515">
    <property type="entry name" value="MetI-like"/>
</dbReference>
<dbReference type="PANTHER" id="PTHR30614">
    <property type="entry name" value="MEMBRANE COMPONENT OF AMINO ACID ABC TRANSPORTER"/>
    <property type="match status" value="1"/>
</dbReference>
<feature type="transmembrane region" description="Helical" evidence="8">
    <location>
        <begin position="252"/>
        <end position="274"/>
    </location>
</feature>
<dbReference type="Proteomes" id="UP001215216">
    <property type="component" value="Chromosome"/>
</dbReference>
<name>A0ABY8FWR7_9ACTO</name>
<accession>A0ABY8FWR7</accession>
<evidence type="ECO:0000259" key="9">
    <source>
        <dbReference type="PROSITE" id="PS50928"/>
    </source>
</evidence>
<dbReference type="InterPro" id="IPR010065">
    <property type="entry name" value="AA_ABC_transptr_permease_3TM"/>
</dbReference>
<evidence type="ECO:0000313" key="11">
    <source>
        <dbReference type="Proteomes" id="UP001215216"/>
    </source>
</evidence>
<keyword evidence="3" id="KW-1003">Cell membrane</keyword>
<dbReference type="SUPFAM" id="SSF161098">
    <property type="entry name" value="MetI-like"/>
    <property type="match status" value="1"/>
</dbReference>
<reference evidence="10 11" key="1">
    <citation type="submission" date="2023-03" db="EMBL/GenBank/DDBJ databases">
        <title>Complete genome of Arcanobacterium canis strain DSM 25104 isolated in 2010 from a canine otitis externa in Germany.</title>
        <authorList>
            <person name="Borowiak M."/>
            <person name="Kreitlow A."/>
            <person name="Malorny B."/>
            <person name="Laemmler C."/>
            <person name="Prenger-Berninghoff E."/>
            <person name="Ploetz M."/>
            <person name="Abdulmawjood A."/>
        </authorList>
    </citation>
    <scope>NUCLEOTIDE SEQUENCE [LARGE SCALE GENOMIC DNA]</scope>
    <source>
        <strain evidence="10 11">DSM 25104</strain>
    </source>
</reference>
<dbReference type="InterPro" id="IPR035906">
    <property type="entry name" value="MetI-like_sf"/>
</dbReference>
<dbReference type="Gene3D" id="1.10.3720.10">
    <property type="entry name" value="MetI-like"/>
    <property type="match status" value="1"/>
</dbReference>
<keyword evidence="6 8" id="KW-1133">Transmembrane helix</keyword>
<evidence type="ECO:0000256" key="6">
    <source>
        <dbReference type="ARBA" id="ARBA00022989"/>
    </source>
</evidence>
<dbReference type="NCBIfam" id="TIGR01726">
    <property type="entry name" value="HEQRo_perm_3TM"/>
    <property type="match status" value="1"/>
</dbReference>
<feature type="transmembrane region" description="Helical" evidence="8">
    <location>
        <begin position="94"/>
        <end position="116"/>
    </location>
</feature>
<dbReference type="Pfam" id="PF00528">
    <property type="entry name" value="BPD_transp_1"/>
    <property type="match status" value="1"/>
</dbReference>
<keyword evidence="2 8" id="KW-0813">Transport</keyword>
<dbReference type="PANTHER" id="PTHR30614:SF0">
    <property type="entry name" value="L-CYSTINE TRANSPORT SYSTEM PERMEASE PROTEIN TCYL"/>
    <property type="match status" value="1"/>
</dbReference>
<dbReference type="RefSeq" id="WP_278012380.1">
    <property type="nucleotide sequence ID" value="NZ_CP121208.1"/>
</dbReference>
<dbReference type="EMBL" id="CP121208">
    <property type="protein sequence ID" value="WFM82954.1"/>
    <property type="molecule type" value="Genomic_DNA"/>
</dbReference>
<dbReference type="PROSITE" id="PS50928">
    <property type="entry name" value="ABC_TM1"/>
    <property type="match status" value="1"/>
</dbReference>
<evidence type="ECO:0000256" key="2">
    <source>
        <dbReference type="ARBA" id="ARBA00022448"/>
    </source>
</evidence>
<evidence type="ECO:0000256" key="5">
    <source>
        <dbReference type="ARBA" id="ARBA00022970"/>
    </source>
</evidence>
<dbReference type="InterPro" id="IPR043429">
    <property type="entry name" value="ArtM/GltK/GlnP/TcyL/YhdX-like"/>
</dbReference>
<evidence type="ECO:0000313" key="10">
    <source>
        <dbReference type="EMBL" id="WFM82954.1"/>
    </source>
</evidence>
<dbReference type="CDD" id="cd06261">
    <property type="entry name" value="TM_PBP2"/>
    <property type="match status" value="1"/>
</dbReference>
<protein>
    <submittedName>
        <fullName evidence="10">Amino acid ABC transporter permease</fullName>
    </submittedName>
</protein>
<keyword evidence="11" id="KW-1185">Reference proteome</keyword>
<evidence type="ECO:0000256" key="8">
    <source>
        <dbReference type="RuleBase" id="RU363032"/>
    </source>
</evidence>
<organism evidence="10 11">
    <name type="scientific">Arcanobacterium canis</name>
    <dbReference type="NCBI Taxonomy" id="999183"/>
    <lineage>
        <taxon>Bacteria</taxon>
        <taxon>Bacillati</taxon>
        <taxon>Actinomycetota</taxon>
        <taxon>Actinomycetes</taxon>
        <taxon>Actinomycetales</taxon>
        <taxon>Actinomycetaceae</taxon>
        <taxon>Arcanobacterium</taxon>
    </lineage>
</organism>
<evidence type="ECO:0000256" key="4">
    <source>
        <dbReference type="ARBA" id="ARBA00022692"/>
    </source>
</evidence>
<feature type="transmembrane region" description="Helical" evidence="8">
    <location>
        <begin position="54"/>
        <end position="82"/>
    </location>
</feature>
<evidence type="ECO:0000256" key="1">
    <source>
        <dbReference type="ARBA" id="ARBA00004651"/>
    </source>
</evidence>
<keyword evidence="7 8" id="KW-0472">Membrane</keyword>